<accession>A0A485L929</accession>
<organism evidence="4 5">
    <name type="scientific">Aphanomyces stellatus</name>
    <dbReference type="NCBI Taxonomy" id="120398"/>
    <lineage>
        <taxon>Eukaryota</taxon>
        <taxon>Sar</taxon>
        <taxon>Stramenopiles</taxon>
        <taxon>Oomycota</taxon>
        <taxon>Saprolegniomycetes</taxon>
        <taxon>Saprolegniales</taxon>
        <taxon>Verrucalvaceae</taxon>
        <taxon>Aphanomyces</taxon>
    </lineage>
</organism>
<evidence type="ECO:0000313" key="3">
    <source>
        <dbReference type="EMBL" id="KAF0690898.1"/>
    </source>
</evidence>
<gene>
    <name evidence="4" type="primary">Aste57867_17761</name>
    <name evidence="3" type="ORF">As57867_017700</name>
    <name evidence="4" type="ORF">ASTE57867_17761</name>
</gene>
<feature type="compositionally biased region" description="Basic residues" evidence="1">
    <location>
        <begin position="16"/>
        <end position="27"/>
    </location>
</feature>
<evidence type="ECO:0000256" key="2">
    <source>
        <dbReference type="SAM" id="Phobius"/>
    </source>
</evidence>
<reference evidence="3" key="2">
    <citation type="submission" date="2019-06" db="EMBL/GenBank/DDBJ databases">
        <title>Genomics analysis of Aphanomyces spp. identifies a new class of oomycete effector associated with host adaptation.</title>
        <authorList>
            <person name="Gaulin E."/>
        </authorList>
    </citation>
    <scope>NUCLEOTIDE SEQUENCE</scope>
    <source>
        <strain evidence="3">CBS 578.67</strain>
    </source>
</reference>
<keyword evidence="2" id="KW-0812">Transmembrane</keyword>
<reference evidence="4 5" key="1">
    <citation type="submission" date="2019-03" db="EMBL/GenBank/DDBJ databases">
        <authorList>
            <person name="Gaulin E."/>
            <person name="Dumas B."/>
        </authorList>
    </citation>
    <scope>NUCLEOTIDE SEQUENCE [LARGE SCALE GENOMIC DNA]</scope>
    <source>
        <strain evidence="4">CBS 568.67</strain>
    </source>
</reference>
<dbReference type="EMBL" id="CAADRA010006311">
    <property type="protein sequence ID" value="VFT94507.1"/>
    <property type="molecule type" value="Genomic_DNA"/>
</dbReference>
<dbReference type="Proteomes" id="UP000332933">
    <property type="component" value="Unassembled WGS sequence"/>
</dbReference>
<protein>
    <submittedName>
        <fullName evidence="4">Aste57867_17761 protein</fullName>
    </submittedName>
</protein>
<proteinExistence type="predicted"/>
<evidence type="ECO:0000313" key="5">
    <source>
        <dbReference type="Proteomes" id="UP000332933"/>
    </source>
</evidence>
<keyword evidence="2" id="KW-0472">Membrane</keyword>
<sequence length="309" mass="33524">MGAPPPRANESSMGKKSTKQSRRRAKKAQIADLHKSKGVSSADTSKAPRVPPSGAVAATTTSMWALYIVFAAAAAIGTYYDAVARVVPDEVSSRWCKFLFVIITCINVRSHARLGSKPWYVRAVVYFLCNFAGATTICIARAEVPAYVRAAQPWINVGLAASLVEMLMQSSRGRDYCMYLRTLCVVPVSLWKTKTLGRIVLECYVDDTPLVKTLPMVTADMWASGLMMLVLAHLDGAPLPTARLAQMAQHVVAIGLVALAWKLLDASGSHNAAARVASAVVLDYNLVKFCWPAADYYFIAPVVAARKRV</sequence>
<dbReference type="OrthoDB" id="60991at2759"/>
<name>A0A485L929_9STRA</name>
<evidence type="ECO:0000313" key="4">
    <source>
        <dbReference type="EMBL" id="VFT94507.1"/>
    </source>
</evidence>
<feature type="region of interest" description="Disordered" evidence="1">
    <location>
        <begin position="1"/>
        <end position="54"/>
    </location>
</feature>
<dbReference type="EMBL" id="VJMH01006290">
    <property type="protein sequence ID" value="KAF0690898.1"/>
    <property type="molecule type" value="Genomic_DNA"/>
</dbReference>
<feature type="transmembrane region" description="Helical" evidence="2">
    <location>
        <begin position="55"/>
        <end position="80"/>
    </location>
</feature>
<evidence type="ECO:0000256" key="1">
    <source>
        <dbReference type="SAM" id="MobiDB-lite"/>
    </source>
</evidence>
<keyword evidence="2" id="KW-1133">Transmembrane helix</keyword>
<feature type="transmembrane region" description="Helical" evidence="2">
    <location>
        <begin position="120"/>
        <end position="142"/>
    </location>
</feature>
<keyword evidence="5" id="KW-1185">Reference proteome</keyword>
<dbReference type="AlphaFoldDB" id="A0A485L929"/>